<evidence type="ECO:0000256" key="5">
    <source>
        <dbReference type="ARBA" id="ARBA00023004"/>
    </source>
</evidence>
<dbReference type="PANTHER" id="PTHR32552">
    <property type="entry name" value="FERRICHROME IRON RECEPTOR-RELATED"/>
    <property type="match status" value="1"/>
</dbReference>
<dbReference type="InterPro" id="IPR000531">
    <property type="entry name" value="Beta-barrel_TonB"/>
</dbReference>
<feature type="domain" description="TonB-dependent receptor plug" evidence="11">
    <location>
        <begin position="41"/>
        <end position="139"/>
    </location>
</feature>
<dbReference type="GO" id="GO:0009279">
    <property type="term" value="C:cell outer membrane"/>
    <property type="evidence" value="ECO:0007669"/>
    <property type="project" value="UniProtKB-SubCell"/>
</dbReference>
<comment type="subcellular location">
    <subcellularLocation>
        <location evidence="1">Cell outer membrane</location>
        <topology evidence="1">Multi-pass membrane protein</topology>
    </subcellularLocation>
</comment>
<organism evidence="12">
    <name type="scientific">marine metagenome</name>
    <dbReference type="NCBI Taxonomy" id="408172"/>
    <lineage>
        <taxon>unclassified sequences</taxon>
        <taxon>metagenomes</taxon>
        <taxon>ecological metagenomes</taxon>
    </lineage>
</organism>
<evidence type="ECO:0000256" key="9">
    <source>
        <dbReference type="ARBA" id="ARBA00023237"/>
    </source>
</evidence>
<keyword evidence="9" id="KW-0998">Cell outer membrane</keyword>
<sequence>MKNLVKNVVLIAFFMSFIPVSYAQDDVEEVVVTANKKEQTAQEIPMNISVITEQDMIERGMTKPEDFLRTLPGVSTPGGDVYYTIRGLNTSTAQTSSGTTNTFVDEIGGSEMHLFDIARVEVLRGPQGTLYGSNAVGGTIRYITNQPDPSELDAAFTIEYGTKSKSDDAIESLNAMINVPITDNSAVRAVFSSASDPGIYQNIATERRDIGKQEDDGFRITFLHEDGPLSIMARYAQEESDDFGQKEKGNADKPGSADIVNSACSYSAEWYYGDTCTRVFALAAGSNFSYDPEFAFYSFTDEQHQDETSVLTEVIKYDFGKFDAILIRADYDYESTAITDWSRIDTDDLYTDILYYNSSGSRDTTELRLTSKPGNIEWTVGYYKERFDSDPGATEIEPTDAAGLDYLGYMGFTSHSGGYDPTLYPAPFNNPYLIYGSYNYYSYSEEKAFFGQVDFKWDNFVLTAGIRDYEISDGFKGSEYGIFYEGDTGCDGTSASGTTCSEENGTESDTRPKFTLSYLPSDDLTVFFVSSAGYRTGGNNAALPPFCANDPEASGFSRRYKSDEAKNNEIGVKARGDNYSLNATYFWVDWTGIQVTVRPACGWSFTYNGGEAETSGLELDWTFNITPNLYLDFAGSFMSAEITNDIDSLGATAGDRLPNVAERQYGFGLTYNLENASRPAFARFDINHYGDSYATFAEDPEDMSPSYTKLNLNIGMEIDQSSYVQVSIDNLTDERTEAFRFSAESPGYRPRNYLQWIPPRSISVQYRYNF</sequence>
<keyword evidence="3" id="KW-0410">Iron transport</keyword>
<evidence type="ECO:0000259" key="11">
    <source>
        <dbReference type="Pfam" id="PF07715"/>
    </source>
</evidence>
<keyword evidence="2" id="KW-0813">Transport</keyword>
<dbReference type="Pfam" id="PF00593">
    <property type="entry name" value="TonB_dep_Rec_b-barrel"/>
    <property type="match status" value="1"/>
</dbReference>
<dbReference type="PROSITE" id="PS52016">
    <property type="entry name" value="TONB_DEPENDENT_REC_3"/>
    <property type="match status" value="1"/>
</dbReference>
<accession>A0A381SYR9</accession>
<evidence type="ECO:0008006" key="13">
    <source>
        <dbReference type="Google" id="ProtNLM"/>
    </source>
</evidence>
<dbReference type="PANTHER" id="PTHR32552:SF81">
    <property type="entry name" value="TONB-DEPENDENT OUTER MEMBRANE RECEPTOR"/>
    <property type="match status" value="1"/>
</dbReference>
<dbReference type="InterPro" id="IPR012910">
    <property type="entry name" value="Plug_dom"/>
</dbReference>
<dbReference type="SUPFAM" id="SSF56935">
    <property type="entry name" value="Porins"/>
    <property type="match status" value="1"/>
</dbReference>
<gene>
    <name evidence="12" type="ORF">METZ01_LOCUS61970</name>
</gene>
<keyword evidence="8" id="KW-0472">Membrane</keyword>
<proteinExistence type="predicted"/>
<dbReference type="EMBL" id="UINC01003771">
    <property type="protein sequence ID" value="SVA09116.1"/>
    <property type="molecule type" value="Genomic_DNA"/>
</dbReference>
<keyword evidence="6" id="KW-0406">Ion transport</keyword>
<dbReference type="InterPro" id="IPR036942">
    <property type="entry name" value="Beta-barrel_TonB_sf"/>
</dbReference>
<keyword evidence="4" id="KW-0812">Transmembrane</keyword>
<dbReference type="GO" id="GO:0006826">
    <property type="term" value="P:iron ion transport"/>
    <property type="evidence" value="ECO:0007669"/>
    <property type="project" value="UniProtKB-KW"/>
</dbReference>
<evidence type="ECO:0000256" key="3">
    <source>
        <dbReference type="ARBA" id="ARBA00022496"/>
    </source>
</evidence>
<feature type="domain" description="TonB-dependent receptor-like beta-barrel" evidence="10">
    <location>
        <begin position="315"/>
        <end position="731"/>
    </location>
</feature>
<dbReference type="Pfam" id="PF07715">
    <property type="entry name" value="Plug"/>
    <property type="match status" value="1"/>
</dbReference>
<evidence type="ECO:0000256" key="6">
    <source>
        <dbReference type="ARBA" id="ARBA00023065"/>
    </source>
</evidence>
<reference evidence="12" key="1">
    <citation type="submission" date="2018-05" db="EMBL/GenBank/DDBJ databases">
        <authorList>
            <person name="Lanie J.A."/>
            <person name="Ng W.-L."/>
            <person name="Kazmierczak K.M."/>
            <person name="Andrzejewski T.M."/>
            <person name="Davidsen T.M."/>
            <person name="Wayne K.J."/>
            <person name="Tettelin H."/>
            <person name="Glass J.I."/>
            <person name="Rusch D."/>
            <person name="Podicherti R."/>
            <person name="Tsui H.-C.T."/>
            <person name="Winkler M.E."/>
        </authorList>
    </citation>
    <scope>NUCLEOTIDE SEQUENCE</scope>
</reference>
<evidence type="ECO:0000256" key="2">
    <source>
        <dbReference type="ARBA" id="ARBA00022448"/>
    </source>
</evidence>
<evidence type="ECO:0000256" key="7">
    <source>
        <dbReference type="ARBA" id="ARBA00023077"/>
    </source>
</evidence>
<dbReference type="AlphaFoldDB" id="A0A381SYR9"/>
<protein>
    <recommendedName>
        <fullName evidence="13">TonB-dependent receptor plug domain-containing protein</fullName>
    </recommendedName>
</protein>
<evidence type="ECO:0000256" key="1">
    <source>
        <dbReference type="ARBA" id="ARBA00004571"/>
    </source>
</evidence>
<keyword evidence="5" id="KW-0408">Iron</keyword>
<name>A0A381SYR9_9ZZZZ</name>
<keyword evidence="7" id="KW-0798">TonB box</keyword>
<dbReference type="InterPro" id="IPR039426">
    <property type="entry name" value="TonB-dep_rcpt-like"/>
</dbReference>
<dbReference type="Gene3D" id="2.40.170.20">
    <property type="entry name" value="TonB-dependent receptor, beta-barrel domain"/>
    <property type="match status" value="1"/>
</dbReference>
<evidence type="ECO:0000313" key="12">
    <source>
        <dbReference type="EMBL" id="SVA09116.1"/>
    </source>
</evidence>
<evidence type="ECO:0000256" key="8">
    <source>
        <dbReference type="ARBA" id="ARBA00023136"/>
    </source>
</evidence>
<evidence type="ECO:0000256" key="4">
    <source>
        <dbReference type="ARBA" id="ARBA00022692"/>
    </source>
</evidence>
<evidence type="ECO:0000259" key="10">
    <source>
        <dbReference type="Pfam" id="PF00593"/>
    </source>
</evidence>